<dbReference type="AlphaFoldDB" id="A0A9D1Q5A8"/>
<dbReference type="InterPro" id="IPR029144">
    <property type="entry name" value="Thr_synth_N"/>
</dbReference>
<comment type="similarity">
    <text evidence="2">Belongs to the threonine synthase family.</text>
</comment>
<dbReference type="Pfam" id="PF14821">
    <property type="entry name" value="Thr_synth_N"/>
    <property type="match status" value="1"/>
</dbReference>
<accession>A0A9D1Q5A8</accession>
<evidence type="ECO:0000259" key="7">
    <source>
        <dbReference type="Pfam" id="PF14821"/>
    </source>
</evidence>
<dbReference type="PANTHER" id="PTHR42690:SF1">
    <property type="entry name" value="THREONINE SYNTHASE-LIKE 2"/>
    <property type="match status" value="1"/>
</dbReference>
<proteinExistence type="inferred from homology"/>
<dbReference type="GO" id="GO:0009088">
    <property type="term" value="P:threonine biosynthetic process"/>
    <property type="evidence" value="ECO:0007669"/>
    <property type="project" value="UniProtKB-UniRule"/>
</dbReference>
<comment type="caution">
    <text evidence="8">The sequence shown here is derived from an EMBL/GenBank/DDBJ whole genome shotgun (WGS) entry which is preliminary data.</text>
</comment>
<evidence type="ECO:0000256" key="4">
    <source>
        <dbReference type="ARBA" id="ARBA00023239"/>
    </source>
</evidence>
<feature type="modified residue" description="N6-(pyridoxal phosphate)lysine" evidence="6">
    <location>
        <position position="114"/>
    </location>
</feature>
<dbReference type="Proteomes" id="UP000823934">
    <property type="component" value="Unassembled WGS sequence"/>
</dbReference>
<comment type="cofactor">
    <cofactor evidence="1 6">
        <name>pyridoxal 5'-phosphate</name>
        <dbReference type="ChEBI" id="CHEBI:597326"/>
    </cofactor>
</comment>
<dbReference type="EC" id="4.2.3.1" evidence="5"/>
<dbReference type="CDD" id="cd01560">
    <property type="entry name" value="Thr-synth_2"/>
    <property type="match status" value="1"/>
</dbReference>
<evidence type="ECO:0000256" key="1">
    <source>
        <dbReference type="ARBA" id="ARBA00001933"/>
    </source>
</evidence>
<evidence type="ECO:0000313" key="8">
    <source>
        <dbReference type="EMBL" id="HIW06426.1"/>
    </source>
</evidence>
<dbReference type="PANTHER" id="PTHR42690">
    <property type="entry name" value="THREONINE SYNTHASE FAMILY MEMBER"/>
    <property type="match status" value="1"/>
</dbReference>
<reference evidence="8" key="1">
    <citation type="journal article" date="2021" name="PeerJ">
        <title>Extensive microbial diversity within the chicken gut microbiome revealed by metagenomics and culture.</title>
        <authorList>
            <person name="Gilroy R."/>
            <person name="Ravi A."/>
            <person name="Getino M."/>
            <person name="Pursley I."/>
            <person name="Horton D.L."/>
            <person name="Alikhan N.F."/>
            <person name="Baker D."/>
            <person name="Gharbi K."/>
            <person name="Hall N."/>
            <person name="Watson M."/>
            <person name="Adriaenssens E.M."/>
            <person name="Foster-Nyarko E."/>
            <person name="Jarju S."/>
            <person name="Secka A."/>
            <person name="Antonio M."/>
            <person name="Oren A."/>
            <person name="Chaudhuri R.R."/>
            <person name="La Ragione R."/>
            <person name="Hildebrand F."/>
            <person name="Pallen M.J."/>
        </authorList>
    </citation>
    <scope>NUCLEOTIDE SEQUENCE</scope>
    <source>
        <strain evidence="8">CHK160-9182</strain>
    </source>
</reference>
<dbReference type="EMBL" id="DXHP01000083">
    <property type="protein sequence ID" value="HIW06426.1"/>
    <property type="molecule type" value="Genomic_DNA"/>
</dbReference>
<dbReference type="GO" id="GO:0004795">
    <property type="term" value="F:threonine synthase activity"/>
    <property type="evidence" value="ECO:0007669"/>
    <property type="project" value="UniProtKB-UniRule"/>
</dbReference>
<dbReference type="InterPro" id="IPR051166">
    <property type="entry name" value="Threonine_Synthase"/>
</dbReference>
<dbReference type="SUPFAM" id="SSF53686">
    <property type="entry name" value="Tryptophan synthase beta subunit-like PLP-dependent enzymes"/>
    <property type="match status" value="1"/>
</dbReference>
<dbReference type="InterPro" id="IPR004450">
    <property type="entry name" value="Thr_synthase-like"/>
</dbReference>
<evidence type="ECO:0000256" key="3">
    <source>
        <dbReference type="ARBA" id="ARBA00022898"/>
    </source>
</evidence>
<name>A0A9D1Q5A8_9GAMM</name>
<dbReference type="InterPro" id="IPR036052">
    <property type="entry name" value="TrpB-like_PALP_sf"/>
</dbReference>
<dbReference type="Pfam" id="PF24857">
    <property type="entry name" value="THR4_C"/>
    <property type="match status" value="1"/>
</dbReference>
<evidence type="ECO:0000256" key="2">
    <source>
        <dbReference type="ARBA" id="ARBA00005517"/>
    </source>
</evidence>
<sequence length="468" mass="52328">MKYISTRGGDAPKSFCEVVLEGLCRDGGLSMPESIPQISQETLTKWRNLTSYSDLALEVASLYATDIPREDLKKLVENAYNTQNFGVETIISERSIGENVKVLGLSEGPTFAFKDMAMQFLGQLFPYVLEKMDRTLNIVGATSGDTGSSAIHAMKGKPRINVVMLSPHNRMSAFQTAQMYSVQEKNIYNIAVEGVFDDCQDLVKALNNDIAFKEKFNLGAVNSINFARILAQIIYYFKGYFMTTTSNDEVIDVVIPSGNFGNIFAGIMARQMGLPIRKLILATNENNVLDEFFKTGIYKPRASKDVHLTSSPSMDIAKASNFERFIYLITGSEKTKALWDMIDEQGYFDLTKDALWADRDSWNIESGESSHQDRIETIQRVFKESNELIDPHTADGVFVGSHYLDSGITQVCLETAKPIKFYETIKQAVNDAPFDLAEVEKIEALPQKKEVMANDAALLRQFIESALN</sequence>
<evidence type="ECO:0000256" key="6">
    <source>
        <dbReference type="PIRSR" id="PIRSR604450-51"/>
    </source>
</evidence>
<dbReference type="InterPro" id="IPR037158">
    <property type="entry name" value="Thr_synth_N_sf"/>
</dbReference>
<organism evidence="8 9">
    <name type="scientific">Candidatus Ignatzschineria merdigallinarum</name>
    <dbReference type="NCBI Taxonomy" id="2838621"/>
    <lineage>
        <taxon>Bacteria</taxon>
        <taxon>Pseudomonadati</taxon>
        <taxon>Pseudomonadota</taxon>
        <taxon>Gammaproteobacteria</taxon>
        <taxon>Cardiobacteriales</taxon>
        <taxon>Ignatzschineriaceae</taxon>
        <taxon>Ignatzschineria</taxon>
    </lineage>
</organism>
<evidence type="ECO:0000313" key="9">
    <source>
        <dbReference type="Proteomes" id="UP000823934"/>
    </source>
</evidence>
<gene>
    <name evidence="8" type="ORF">H9889_03750</name>
</gene>
<dbReference type="NCBIfam" id="TIGR00260">
    <property type="entry name" value="thrC"/>
    <property type="match status" value="1"/>
</dbReference>
<dbReference type="Gene3D" id="3.40.50.1100">
    <property type="match status" value="2"/>
</dbReference>
<keyword evidence="3 6" id="KW-0663">Pyridoxal phosphate</keyword>
<reference evidence="8" key="2">
    <citation type="submission" date="2021-04" db="EMBL/GenBank/DDBJ databases">
        <authorList>
            <person name="Gilroy R."/>
        </authorList>
    </citation>
    <scope>NUCLEOTIDE SEQUENCE</scope>
    <source>
        <strain evidence="8">CHK160-9182</strain>
    </source>
</reference>
<protein>
    <recommendedName>
        <fullName evidence="5">Threonine synthase</fullName>
        <ecNumber evidence="5">4.2.3.1</ecNumber>
    </recommendedName>
</protein>
<dbReference type="Gene3D" id="3.90.1380.10">
    <property type="entry name" value="Threonine synthase, N-terminal domain"/>
    <property type="match status" value="1"/>
</dbReference>
<keyword evidence="4 8" id="KW-0456">Lyase</keyword>
<feature type="domain" description="Threonine synthase N-terminal" evidence="7">
    <location>
        <begin position="2"/>
        <end position="80"/>
    </location>
</feature>
<evidence type="ECO:0000256" key="5">
    <source>
        <dbReference type="NCBIfam" id="TIGR00260"/>
    </source>
</evidence>